<proteinExistence type="predicted"/>
<dbReference type="Gene3D" id="2.60.40.1760">
    <property type="entry name" value="glycosyl hydrolase (family 31)"/>
    <property type="match status" value="1"/>
</dbReference>
<dbReference type="Proteomes" id="UP001145742">
    <property type="component" value="Unassembled WGS sequence"/>
</dbReference>
<accession>A0ABQ9E0C0</accession>
<comment type="caution">
    <text evidence="1">The sequence shown here is derived from an EMBL/GenBank/DDBJ whole genome shotgun (WGS) entry which is preliminary data.</text>
</comment>
<sequence>MRDPARPRYEVPLDTPRPSGRAASTLYGLRVNQDPFGLVVCRQRGGTVL</sequence>
<evidence type="ECO:0000313" key="1">
    <source>
        <dbReference type="EMBL" id="KAJ7428978.1"/>
    </source>
</evidence>
<reference evidence="1" key="1">
    <citation type="submission" date="2019-10" db="EMBL/GenBank/DDBJ databases">
        <authorList>
            <person name="Soares A.E.R."/>
            <person name="Aleixo A."/>
            <person name="Schneider P."/>
            <person name="Miyaki C.Y."/>
            <person name="Schneider M.P."/>
            <person name="Mello C."/>
            <person name="Vasconcelos A.T.R."/>
        </authorList>
    </citation>
    <scope>NUCLEOTIDE SEQUENCE</scope>
    <source>
        <tissue evidence="1">Muscle</tissue>
    </source>
</reference>
<name>A0ABQ9E0C0_9PASS</name>
<evidence type="ECO:0000313" key="2">
    <source>
        <dbReference type="Proteomes" id="UP001145742"/>
    </source>
</evidence>
<gene>
    <name evidence="1" type="ORF">WISP_00041</name>
</gene>
<organism evidence="1 2">
    <name type="scientific">Willisornis vidua</name>
    <name type="common">Xingu scale-backed antbird</name>
    <dbReference type="NCBI Taxonomy" id="1566151"/>
    <lineage>
        <taxon>Eukaryota</taxon>
        <taxon>Metazoa</taxon>
        <taxon>Chordata</taxon>
        <taxon>Craniata</taxon>
        <taxon>Vertebrata</taxon>
        <taxon>Euteleostomi</taxon>
        <taxon>Archelosauria</taxon>
        <taxon>Archosauria</taxon>
        <taxon>Dinosauria</taxon>
        <taxon>Saurischia</taxon>
        <taxon>Theropoda</taxon>
        <taxon>Coelurosauria</taxon>
        <taxon>Aves</taxon>
        <taxon>Neognathae</taxon>
        <taxon>Neoaves</taxon>
        <taxon>Telluraves</taxon>
        <taxon>Australaves</taxon>
        <taxon>Passeriformes</taxon>
        <taxon>Thamnophilidae</taxon>
        <taxon>Willisornis</taxon>
    </lineage>
</organism>
<dbReference type="EMBL" id="WHWB01001689">
    <property type="protein sequence ID" value="KAJ7428978.1"/>
    <property type="molecule type" value="Genomic_DNA"/>
</dbReference>
<protein>
    <submittedName>
        <fullName evidence="1">Uncharacterized protein</fullName>
    </submittedName>
</protein>
<keyword evidence="2" id="KW-1185">Reference proteome</keyword>